<proteinExistence type="predicted"/>
<protein>
    <submittedName>
        <fullName evidence="8">Class II fructose-1,6-bisphosphate aldolase</fullName>
        <ecNumber evidence="8">4.1.2.13</ecNumber>
    </submittedName>
</protein>
<dbReference type="InterPro" id="IPR050246">
    <property type="entry name" value="Class_II_FBP_aldolase"/>
</dbReference>
<keyword evidence="9" id="KW-1185">Reference proteome</keyword>
<dbReference type="PIRSF" id="PIRSF001359">
    <property type="entry name" value="F_bP_aldolase_II"/>
    <property type="match status" value="1"/>
</dbReference>
<dbReference type="AlphaFoldDB" id="A0A4Z0RM86"/>
<comment type="cofactor">
    <cofactor evidence="6">
        <name>Zn(2+)</name>
        <dbReference type="ChEBI" id="CHEBI:29105"/>
    </cofactor>
    <text evidence="6">Binds 2 Zn(2+) ions per subunit. One is catalytic and the other provides a structural contribution.</text>
</comment>
<feature type="binding site" evidence="6">
    <location>
        <position position="209"/>
    </location>
    <ligand>
        <name>Zn(2+)</name>
        <dbReference type="ChEBI" id="CHEBI:29105"/>
        <label>1</label>
        <note>catalytic</note>
    </ligand>
</feature>
<dbReference type="NCBIfam" id="TIGR00167">
    <property type="entry name" value="cbbA"/>
    <property type="match status" value="1"/>
</dbReference>
<dbReference type="SUPFAM" id="SSF51569">
    <property type="entry name" value="Aldolase"/>
    <property type="match status" value="1"/>
</dbReference>
<evidence type="ECO:0000256" key="6">
    <source>
        <dbReference type="PIRSR" id="PIRSR001359-3"/>
    </source>
</evidence>
<dbReference type="Proteomes" id="UP000728106">
    <property type="component" value="Unassembled WGS sequence"/>
</dbReference>
<feature type="binding site" evidence="6">
    <location>
        <position position="106"/>
    </location>
    <ligand>
        <name>Zn(2+)</name>
        <dbReference type="ChEBI" id="CHEBI:29105"/>
        <label>2</label>
    </ligand>
</feature>
<name>A0A4Z0RM86_WEICO</name>
<sequence length="296" mass="31528">MGIVNASEMIAQAHAQGYAVAHFNTNNLEWTQAILRAAESQKAPVIIAASMGAIKYMGGTKMVADMVRDLVESMAITVPVAIHLDHGNLEMAYQAMNDGFTSVMFDGSDLPFEENLRETKALVAKAAELGVSVEAEVGSIGGVEDGIVGLGEIADKQQVVEMANTGIDMLAAGIGNIHGAYPEDFAGLDLGALTEFEAATRHEMPFVLHGASGLPEDEIQTAITLGVAKININSQLQWAFHNALREFIVTDRDLEGTNYDPRKLLRSGVDAAQQAAEEMIQMLGSANKAQVTLTKA</sequence>
<gene>
    <name evidence="8" type="primary">fba</name>
    <name evidence="8" type="ORF">HAU20_02665</name>
    <name evidence="7" type="ORF">HAU43_09160</name>
</gene>
<feature type="binding site" evidence="6">
    <location>
        <position position="86"/>
    </location>
    <ligand>
        <name>Zn(2+)</name>
        <dbReference type="ChEBI" id="CHEBI:29105"/>
        <label>1</label>
        <note>catalytic</note>
    </ligand>
</feature>
<feature type="binding site" evidence="6">
    <location>
        <position position="178"/>
    </location>
    <ligand>
        <name>Zn(2+)</name>
        <dbReference type="ChEBI" id="CHEBI:29105"/>
        <label>1</label>
        <note>catalytic</note>
    </ligand>
</feature>
<evidence type="ECO:0000256" key="1">
    <source>
        <dbReference type="ARBA" id="ARBA00004921"/>
    </source>
</evidence>
<organism evidence="8 9">
    <name type="scientific">Weissella confusa</name>
    <name type="common">Lactobacillus confusus</name>
    <dbReference type="NCBI Taxonomy" id="1583"/>
    <lineage>
        <taxon>Bacteria</taxon>
        <taxon>Bacillati</taxon>
        <taxon>Bacillota</taxon>
        <taxon>Bacilli</taxon>
        <taxon>Lactobacillales</taxon>
        <taxon>Lactobacillaceae</taxon>
        <taxon>Weissella</taxon>
    </lineage>
</organism>
<dbReference type="InterPro" id="IPR000771">
    <property type="entry name" value="FBA_II"/>
</dbReference>
<dbReference type="EC" id="4.1.2.13" evidence="8"/>
<keyword evidence="4 8" id="KW-0456">Lyase</keyword>
<dbReference type="EMBL" id="JAAOCX010000013">
    <property type="protein sequence ID" value="MBJ7633247.1"/>
    <property type="molecule type" value="Genomic_DNA"/>
</dbReference>
<evidence type="ECO:0000256" key="4">
    <source>
        <dbReference type="ARBA" id="ARBA00023239"/>
    </source>
</evidence>
<evidence type="ECO:0000313" key="9">
    <source>
        <dbReference type="Proteomes" id="UP000728106"/>
    </source>
</evidence>
<dbReference type="EMBL" id="JAAOCP010000003">
    <property type="protein sequence ID" value="MBJ7638291.1"/>
    <property type="molecule type" value="Genomic_DNA"/>
</dbReference>
<feature type="active site" description="Proton donor" evidence="5">
    <location>
        <position position="85"/>
    </location>
</feature>
<dbReference type="NCBIfam" id="TIGR01859">
    <property type="entry name" value="fruc_bis_ald"/>
    <property type="match status" value="1"/>
</dbReference>
<keyword evidence="2 6" id="KW-0479">Metal-binding</keyword>
<dbReference type="Gene3D" id="3.20.20.70">
    <property type="entry name" value="Aldolase class I"/>
    <property type="match status" value="1"/>
</dbReference>
<dbReference type="Pfam" id="PF01116">
    <property type="entry name" value="F_bP_aldolase"/>
    <property type="match status" value="1"/>
</dbReference>
<accession>A0A4Z0RM86</accession>
<dbReference type="PANTHER" id="PTHR30304">
    <property type="entry name" value="D-TAGATOSE-1,6-BISPHOSPHATE ALDOLASE"/>
    <property type="match status" value="1"/>
</dbReference>
<comment type="caution">
    <text evidence="8">The sequence shown here is derived from an EMBL/GenBank/DDBJ whole genome shotgun (WGS) entry which is preliminary data.</text>
</comment>
<evidence type="ECO:0000256" key="5">
    <source>
        <dbReference type="PIRSR" id="PIRSR001359-1"/>
    </source>
</evidence>
<dbReference type="PROSITE" id="PS00806">
    <property type="entry name" value="ALDOLASE_CLASS_II_2"/>
    <property type="match status" value="1"/>
</dbReference>
<dbReference type="GO" id="GO:0004332">
    <property type="term" value="F:fructose-bisphosphate aldolase activity"/>
    <property type="evidence" value="ECO:0007669"/>
    <property type="project" value="UniProtKB-EC"/>
</dbReference>
<reference evidence="8 9" key="2">
    <citation type="journal article" date="2021" name="Int. J. Food Microbiol.">
        <title>Safety demonstration of a microbial species for use in the food chain: Weissella confusa.</title>
        <authorList>
            <person name="Bourdichon F."/>
            <person name="Patrone V."/>
            <person name="Fontana A."/>
            <person name="Milani G."/>
            <person name="Morelli L."/>
        </authorList>
    </citation>
    <scope>NUCLEOTIDE SEQUENCE [LARGE SCALE GENOMIC DNA]</scope>
    <source>
        <strain evidence="7">CCUG 30943</strain>
        <strain evidence="8 9">CCUG 43002</strain>
    </source>
</reference>
<dbReference type="CDD" id="cd00947">
    <property type="entry name" value="TBP_aldolase_IIB"/>
    <property type="match status" value="1"/>
</dbReference>
<reference evidence="8" key="1">
    <citation type="submission" date="2020-02" db="EMBL/GenBank/DDBJ databases">
        <authorList>
            <person name="Fontana A."/>
            <person name="Patrone V."/>
            <person name="Morelli L."/>
        </authorList>
    </citation>
    <scope>NUCLEOTIDE SEQUENCE</scope>
    <source>
        <strain evidence="7">CCUG 30943</strain>
        <strain evidence="8">CCUG 43002</strain>
    </source>
</reference>
<evidence type="ECO:0000313" key="8">
    <source>
        <dbReference type="EMBL" id="MBJ7638291.1"/>
    </source>
</evidence>
<comment type="pathway">
    <text evidence="1">Carbohydrate degradation.</text>
</comment>
<dbReference type="RefSeq" id="WP_003608643.1">
    <property type="nucleotide sequence ID" value="NZ_CP049097.1"/>
</dbReference>
<dbReference type="GO" id="GO:0030388">
    <property type="term" value="P:fructose 1,6-bisphosphate metabolic process"/>
    <property type="evidence" value="ECO:0007669"/>
    <property type="project" value="InterPro"/>
</dbReference>
<evidence type="ECO:0000256" key="2">
    <source>
        <dbReference type="ARBA" id="ARBA00022723"/>
    </source>
</evidence>
<keyword evidence="3 6" id="KW-0862">Zinc</keyword>
<dbReference type="PROSITE" id="PS00602">
    <property type="entry name" value="ALDOLASE_CLASS_II_1"/>
    <property type="match status" value="1"/>
</dbReference>
<evidence type="ECO:0000256" key="3">
    <source>
        <dbReference type="ARBA" id="ARBA00022833"/>
    </source>
</evidence>
<dbReference type="InterPro" id="IPR013785">
    <property type="entry name" value="Aldolase_TIM"/>
</dbReference>
<dbReference type="Proteomes" id="UP000808038">
    <property type="component" value="Unassembled WGS sequence"/>
</dbReference>
<dbReference type="GO" id="GO:0006096">
    <property type="term" value="P:glycolytic process"/>
    <property type="evidence" value="ECO:0007669"/>
    <property type="project" value="InterPro"/>
</dbReference>
<dbReference type="PANTHER" id="PTHR30304:SF0">
    <property type="entry name" value="D-TAGATOSE-1,6-BISPHOSPHATE ALDOLASE SUBUNIT GATY-RELATED"/>
    <property type="match status" value="1"/>
</dbReference>
<dbReference type="GO" id="GO:0008270">
    <property type="term" value="F:zinc ion binding"/>
    <property type="evidence" value="ECO:0007669"/>
    <property type="project" value="InterPro"/>
</dbReference>
<evidence type="ECO:0000313" key="7">
    <source>
        <dbReference type="EMBL" id="MBJ7633247.1"/>
    </source>
</evidence>
<feature type="binding site" evidence="6">
    <location>
        <position position="136"/>
    </location>
    <ligand>
        <name>Zn(2+)</name>
        <dbReference type="ChEBI" id="CHEBI:29105"/>
        <label>2</label>
    </ligand>
</feature>
<dbReference type="InterPro" id="IPR011289">
    <property type="entry name" value="Fruc_bis_ald_class-2"/>
</dbReference>